<name>A0A1I8NJH6_MUSDO</name>
<proteinExistence type="predicted"/>
<sequence>MSNKTIRVFARHILPVETKTKQKKNEMSTNCNKINFKQKAIMADFMSDHPGLAKGKISNCPEGRASSNRLWEQLTTKLWYPFRLKNMCSFSVGFCNPKCVPSTHPITKK</sequence>
<evidence type="ECO:0000313" key="1">
    <source>
        <dbReference type="EnsemblMetazoa" id="MDOA016143-PA"/>
    </source>
</evidence>
<protein>
    <submittedName>
        <fullName evidence="1">Uncharacterized protein</fullName>
    </submittedName>
</protein>
<dbReference type="VEuPathDB" id="VectorBase:MDOMA2_003529"/>
<reference evidence="1" key="1">
    <citation type="submission" date="2020-05" db="UniProtKB">
        <authorList>
            <consortium name="EnsemblMetazoa"/>
        </authorList>
    </citation>
    <scope>IDENTIFICATION</scope>
    <source>
        <strain evidence="1">Aabys</strain>
    </source>
</reference>
<dbReference type="VEuPathDB" id="VectorBase:MDOA016143"/>
<accession>A0A1I8NJH6</accession>
<organism evidence="1">
    <name type="scientific">Musca domestica</name>
    <name type="common">House fly</name>
    <dbReference type="NCBI Taxonomy" id="7370"/>
    <lineage>
        <taxon>Eukaryota</taxon>
        <taxon>Metazoa</taxon>
        <taxon>Ecdysozoa</taxon>
        <taxon>Arthropoda</taxon>
        <taxon>Hexapoda</taxon>
        <taxon>Insecta</taxon>
        <taxon>Pterygota</taxon>
        <taxon>Neoptera</taxon>
        <taxon>Endopterygota</taxon>
        <taxon>Diptera</taxon>
        <taxon>Brachycera</taxon>
        <taxon>Muscomorpha</taxon>
        <taxon>Muscoidea</taxon>
        <taxon>Muscidae</taxon>
        <taxon>Musca</taxon>
    </lineage>
</organism>
<dbReference type="EnsemblMetazoa" id="MDOA016143-RA">
    <property type="protein sequence ID" value="MDOA016143-PA"/>
    <property type="gene ID" value="MDOA016143"/>
</dbReference>
<dbReference type="AlphaFoldDB" id="A0A1I8NJH6"/>